<dbReference type="PROSITE" id="PS50977">
    <property type="entry name" value="HTH_TETR_2"/>
    <property type="match status" value="1"/>
</dbReference>
<dbReference type="EMBL" id="BAWO01000031">
    <property type="protein sequence ID" value="GAJ40026.1"/>
    <property type="molecule type" value="Genomic_DNA"/>
</dbReference>
<evidence type="ECO:0000259" key="3">
    <source>
        <dbReference type="PROSITE" id="PS50977"/>
    </source>
</evidence>
<dbReference type="AlphaFoldDB" id="A0A023DGA0"/>
<dbReference type="GO" id="GO:0003677">
    <property type="term" value="F:DNA binding"/>
    <property type="evidence" value="ECO:0007669"/>
    <property type="project" value="UniProtKB-UniRule"/>
</dbReference>
<dbReference type="GeneID" id="301191253"/>
<dbReference type="Pfam" id="PF00440">
    <property type="entry name" value="TetR_N"/>
    <property type="match status" value="1"/>
</dbReference>
<accession>A0A023DGA0</accession>
<gene>
    <name evidence="4" type="ORF">GCA01S_031_00320</name>
</gene>
<protein>
    <submittedName>
        <fullName evidence="4">Putative TetR family transcriptional regulator</fullName>
    </submittedName>
</protein>
<dbReference type="Proteomes" id="UP000023561">
    <property type="component" value="Unassembled WGS sequence"/>
</dbReference>
<proteinExistence type="predicted"/>
<sequence length="216" mass="25658">MAEKPLKDRIIDTALRLFEKYGYHGVTVDRIVTESDTSKGGFYHNFKSKDELLYHIHDVFITYVLNKAQEAYENYKTPTERLYAIIQSFVKVFHLYKPHITVFYQESTYLKPEYSEKINRKRDEFKQVIFRVIREGIEAGEFRPELSVEITGMSIIGMVNWTYKWYNPEGPLTIEQIAKYFADFILHAVLREEMKEKPSISRFLLPSLFHSFSKEK</sequence>
<dbReference type="Gene3D" id="1.10.10.60">
    <property type="entry name" value="Homeodomain-like"/>
    <property type="match status" value="1"/>
</dbReference>
<dbReference type="OrthoDB" id="9814200at2"/>
<comment type="caution">
    <text evidence="4">The sequence shown here is derived from an EMBL/GenBank/DDBJ whole genome shotgun (WGS) entry which is preliminary data.</text>
</comment>
<feature type="domain" description="HTH tetR-type" evidence="3">
    <location>
        <begin position="4"/>
        <end position="64"/>
    </location>
</feature>
<evidence type="ECO:0000256" key="1">
    <source>
        <dbReference type="ARBA" id="ARBA00023125"/>
    </source>
</evidence>
<name>A0A023DGA0_9BACL</name>
<dbReference type="Gene3D" id="1.10.357.10">
    <property type="entry name" value="Tetracycline Repressor, domain 2"/>
    <property type="match status" value="1"/>
</dbReference>
<dbReference type="InterPro" id="IPR036271">
    <property type="entry name" value="Tet_transcr_reg_TetR-rel_C_sf"/>
</dbReference>
<dbReference type="Pfam" id="PF17932">
    <property type="entry name" value="TetR_C_24"/>
    <property type="match status" value="1"/>
</dbReference>
<evidence type="ECO:0000256" key="2">
    <source>
        <dbReference type="PROSITE-ProRule" id="PRU00335"/>
    </source>
</evidence>
<reference evidence="4 5" key="1">
    <citation type="submission" date="2014-04" db="EMBL/GenBank/DDBJ databases">
        <title>Whole genome shotgun sequence of Geobacillus caldoxylosilyticus NBRC 107762.</title>
        <authorList>
            <person name="Hosoyama A."/>
            <person name="Hosoyama Y."/>
            <person name="Katano-Makiyama Y."/>
            <person name="Tsuchikane K."/>
            <person name="Ohji S."/>
            <person name="Ichikawa N."/>
            <person name="Yamazoe A."/>
            <person name="Fujita N."/>
        </authorList>
    </citation>
    <scope>NUCLEOTIDE SEQUENCE [LARGE SCALE GENOMIC DNA]</scope>
    <source>
        <strain evidence="4 5">NBRC 107762</strain>
    </source>
</reference>
<keyword evidence="1 2" id="KW-0238">DNA-binding</keyword>
<evidence type="ECO:0000313" key="4">
    <source>
        <dbReference type="EMBL" id="GAJ40026.1"/>
    </source>
</evidence>
<dbReference type="InterPro" id="IPR009057">
    <property type="entry name" value="Homeodomain-like_sf"/>
</dbReference>
<dbReference type="InterPro" id="IPR041490">
    <property type="entry name" value="KstR2_TetR_C"/>
</dbReference>
<dbReference type="RefSeq" id="WP_017437437.1">
    <property type="nucleotide sequence ID" value="NZ_BAWO01000031.1"/>
</dbReference>
<organism evidence="4 5">
    <name type="scientific">Parageobacillus caldoxylosilyticus NBRC 107762</name>
    <dbReference type="NCBI Taxonomy" id="1220594"/>
    <lineage>
        <taxon>Bacteria</taxon>
        <taxon>Bacillati</taxon>
        <taxon>Bacillota</taxon>
        <taxon>Bacilli</taxon>
        <taxon>Bacillales</taxon>
        <taxon>Anoxybacillaceae</taxon>
        <taxon>Saccharococcus</taxon>
    </lineage>
</organism>
<dbReference type="SUPFAM" id="SSF46689">
    <property type="entry name" value="Homeodomain-like"/>
    <property type="match status" value="1"/>
</dbReference>
<feature type="DNA-binding region" description="H-T-H motif" evidence="2">
    <location>
        <begin position="27"/>
        <end position="46"/>
    </location>
</feature>
<keyword evidence="5" id="KW-1185">Reference proteome</keyword>
<dbReference type="InterPro" id="IPR001647">
    <property type="entry name" value="HTH_TetR"/>
</dbReference>
<dbReference type="PANTHER" id="PTHR43479:SF11">
    <property type="entry name" value="ACREF_ENVCD OPERON REPRESSOR-RELATED"/>
    <property type="match status" value="1"/>
</dbReference>
<dbReference type="InterPro" id="IPR050624">
    <property type="entry name" value="HTH-type_Tx_Regulator"/>
</dbReference>
<evidence type="ECO:0000313" key="5">
    <source>
        <dbReference type="Proteomes" id="UP000023561"/>
    </source>
</evidence>
<dbReference type="PANTHER" id="PTHR43479">
    <property type="entry name" value="ACREF/ENVCD OPERON REPRESSOR-RELATED"/>
    <property type="match status" value="1"/>
</dbReference>
<dbReference type="PRINTS" id="PR00455">
    <property type="entry name" value="HTHTETR"/>
</dbReference>
<dbReference type="SUPFAM" id="SSF48498">
    <property type="entry name" value="Tetracyclin repressor-like, C-terminal domain"/>
    <property type="match status" value="1"/>
</dbReference>